<sequence length="209" mass="22932">MQQCCSRGLWRSVLLSTCLLSVLTSCEVLRSSGSTHSVSRRPSSSNSVARRTSTGKVPARPPSVPAKSTGKVVDSRTYENRYVPEVVKIARTYTGTPYRSGGNTSDGIDCSGLVYAVFNTVGLKMPRISWQQSEVGREVEVNDILPGDLIFFVPDKGQAGYVSHTGIVTEVNGDNNIRFIHASSSRGVREDNLYTDYFKGRFVKALRPF</sequence>
<dbReference type="InterPro" id="IPR051202">
    <property type="entry name" value="Peptidase_C40"/>
</dbReference>
<gene>
    <name evidence="7" type="ORF">G8759_29460</name>
</gene>
<dbReference type="EMBL" id="CP050063">
    <property type="protein sequence ID" value="QIP16482.1"/>
    <property type="molecule type" value="Genomic_DNA"/>
</dbReference>
<dbReference type="KEGG" id="spib:G8759_29460"/>
<comment type="similarity">
    <text evidence="1">Belongs to the peptidase C40 family.</text>
</comment>
<reference evidence="7 8" key="1">
    <citation type="submission" date="2020-03" db="EMBL/GenBank/DDBJ databases">
        <authorList>
            <person name="Kim M.K."/>
        </authorList>
    </citation>
    <scope>NUCLEOTIDE SEQUENCE [LARGE SCALE GENOMIC DNA]</scope>
    <source>
        <strain evidence="7 8">BT328</strain>
    </source>
</reference>
<evidence type="ECO:0000256" key="1">
    <source>
        <dbReference type="ARBA" id="ARBA00007074"/>
    </source>
</evidence>
<dbReference type="PROSITE" id="PS51935">
    <property type="entry name" value="NLPC_P60"/>
    <property type="match status" value="1"/>
</dbReference>
<organism evidence="7 8">
    <name type="scientific">Spirosoma aureum</name>
    <dbReference type="NCBI Taxonomy" id="2692134"/>
    <lineage>
        <taxon>Bacteria</taxon>
        <taxon>Pseudomonadati</taxon>
        <taxon>Bacteroidota</taxon>
        <taxon>Cytophagia</taxon>
        <taxon>Cytophagales</taxon>
        <taxon>Cytophagaceae</taxon>
        <taxon>Spirosoma</taxon>
    </lineage>
</organism>
<accession>A0A6G9AVI2</accession>
<dbReference type="InterPro" id="IPR038765">
    <property type="entry name" value="Papain-like_cys_pep_sf"/>
</dbReference>
<protein>
    <submittedName>
        <fullName evidence="7">C40 family peptidase</fullName>
    </submittedName>
</protein>
<evidence type="ECO:0000256" key="2">
    <source>
        <dbReference type="ARBA" id="ARBA00022670"/>
    </source>
</evidence>
<evidence type="ECO:0000313" key="7">
    <source>
        <dbReference type="EMBL" id="QIP16482.1"/>
    </source>
</evidence>
<dbReference type="Proteomes" id="UP000501802">
    <property type="component" value="Chromosome"/>
</dbReference>
<dbReference type="RefSeq" id="WP_167216422.1">
    <property type="nucleotide sequence ID" value="NZ_CP050063.1"/>
</dbReference>
<keyword evidence="2" id="KW-0645">Protease</keyword>
<name>A0A6G9AVI2_9BACT</name>
<evidence type="ECO:0000313" key="8">
    <source>
        <dbReference type="Proteomes" id="UP000501802"/>
    </source>
</evidence>
<keyword evidence="8" id="KW-1185">Reference proteome</keyword>
<feature type="domain" description="NlpC/P60" evidence="6">
    <location>
        <begin position="80"/>
        <end position="209"/>
    </location>
</feature>
<dbReference type="Pfam" id="PF00877">
    <property type="entry name" value="NLPC_P60"/>
    <property type="match status" value="1"/>
</dbReference>
<dbReference type="InterPro" id="IPR000064">
    <property type="entry name" value="NLP_P60_dom"/>
</dbReference>
<keyword evidence="4" id="KW-0788">Thiol protease</keyword>
<dbReference type="PROSITE" id="PS51257">
    <property type="entry name" value="PROKAR_LIPOPROTEIN"/>
    <property type="match status" value="1"/>
</dbReference>
<feature type="region of interest" description="Disordered" evidence="5">
    <location>
        <begin position="34"/>
        <end position="71"/>
    </location>
</feature>
<proteinExistence type="inferred from homology"/>
<evidence type="ECO:0000256" key="3">
    <source>
        <dbReference type="ARBA" id="ARBA00022801"/>
    </source>
</evidence>
<feature type="compositionally biased region" description="Low complexity" evidence="5">
    <location>
        <begin position="34"/>
        <end position="51"/>
    </location>
</feature>
<dbReference type="SUPFAM" id="SSF54001">
    <property type="entry name" value="Cysteine proteinases"/>
    <property type="match status" value="1"/>
</dbReference>
<evidence type="ECO:0000256" key="4">
    <source>
        <dbReference type="ARBA" id="ARBA00022807"/>
    </source>
</evidence>
<dbReference type="PANTHER" id="PTHR47053">
    <property type="entry name" value="MUREIN DD-ENDOPEPTIDASE MEPH-RELATED"/>
    <property type="match status" value="1"/>
</dbReference>
<keyword evidence="3" id="KW-0378">Hydrolase</keyword>
<evidence type="ECO:0000259" key="6">
    <source>
        <dbReference type="PROSITE" id="PS51935"/>
    </source>
</evidence>
<dbReference type="GO" id="GO:0008234">
    <property type="term" value="F:cysteine-type peptidase activity"/>
    <property type="evidence" value="ECO:0007669"/>
    <property type="project" value="UniProtKB-KW"/>
</dbReference>
<evidence type="ECO:0000256" key="5">
    <source>
        <dbReference type="SAM" id="MobiDB-lite"/>
    </source>
</evidence>
<dbReference type="Gene3D" id="3.90.1720.10">
    <property type="entry name" value="endopeptidase domain like (from Nostoc punctiforme)"/>
    <property type="match status" value="1"/>
</dbReference>
<dbReference type="GO" id="GO:0006508">
    <property type="term" value="P:proteolysis"/>
    <property type="evidence" value="ECO:0007669"/>
    <property type="project" value="UniProtKB-KW"/>
</dbReference>
<dbReference type="PANTHER" id="PTHR47053:SF1">
    <property type="entry name" value="MUREIN DD-ENDOPEPTIDASE MEPH-RELATED"/>
    <property type="match status" value="1"/>
</dbReference>
<dbReference type="AlphaFoldDB" id="A0A6G9AVI2"/>